<reference evidence="15" key="1">
    <citation type="submission" date="2013-05" db="EMBL/GenBank/DDBJ databases">
        <authorList>
            <person name="Yim A.K.Y."/>
            <person name="Chan T.F."/>
            <person name="Ji K.M."/>
            <person name="Liu X.Y."/>
            <person name="Zhou J.W."/>
            <person name="Li R.Q."/>
            <person name="Yang K.Y."/>
            <person name="Li J."/>
            <person name="Li M."/>
            <person name="Law P.T.W."/>
            <person name="Wu Y.L."/>
            <person name="Cai Z.L."/>
            <person name="Qin H."/>
            <person name="Bao Y."/>
            <person name="Leung R.K.K."/>
            <person name="Ng P.K.S."/>
            <person name="Zou J."/>
            <person name="Zhong X.J."/>
            <person name="Ran P.X."/>
            <person name="Zhong N.S."/>
            <person name="Liu Z.G."/>
            <person name="Tsui S.K.W."/>
        </authorList>
    </citation>
    <scope>NUCLEOTIDE SEQUENCE</scope>
    <source>
        <strain evidence="15">Derf</strain>
        <tissue evidence="15">Whole organism</tissue>
    </source>
</reference>
<dbReference type="CDD" id="cd01382">
    <property type="entry name" value="MYSc_Myo6"/>
    <property type="match status" value="1"/>
</dbReference>
<reference evidence="14" key="2">
    <citation type="submission" date="2020-06" db="EMBL/GenBank/DDBJ databases">
        <authorList>
            <person name="Ji K."/>
            <person name="Li J."/>
        </authorList>
    </citation>
    <scope>NUCLEOTIDE SEQUENCE</scope>
    <source>
        <strain evidence="14">JKM2019</strain>
        <tissue evidence="14">Whole body</tissue>
    </source>
</reference>
<dbReference type="GO" id="GO:0051015">
    <property type="term" value="F:actin filament binding"/>
    <property type="evidence" value="ECO:0007669"/>
    <property type="project" value="TreeGrafter"/>
</dbReference>
<name>A0A922I653_DERFA</name>
<keyword evidence="6" id="KW-0112">Calmodulin-binding</keyword>
<keyword evidence="4 10" id="KW-0547">Nucleotide-binding</keyword>
<dbReference type="GO" id="GO:0016459">
    <property type="term" value="C:myosin complex"/>
    <property type="evidence" value="ECO:0007669"/>
    <property type="project" value="UniProtKB-KW"/>
</dbReference>
<dbReference type="CDD" id="cd21958">
    <property type="entry name" value="MyUb_Myo6"/>
    <property type="match status" value="1"/>
</dbReference>
<evidence type="ECO:0000256" key="8">
    <source>
        <dbReference type="ARBA" id="ARBA00023175"/>
    </source>
</evidence>
<evidence type="ECO:0000256" key="11">
    <source>
        <dbReference type="SAM" id="Coils"/>
    </source>
</evidence>
<proteinExistence type="inferred from homology"/>
<dbReference type="OrthoDB" id="6108017at2759"/>
<dbReference type="EMBL" id="ASGP02000002">
    <property type="protein sequence ID" value="KAH9520769.1"/>
    <property type="molecule type" value="Genomic_DNA"/>
</dbReference>
<comment type="caution">
    <text evidence="15">The sequence shown here is derived from an EMBL/GenBank/DDBJ whole genome shotgun (WGS) entry which is preliminary data.</text>
</comment>
<keyword evidence="7 10" id="KW-0518">Myosin</keyword>
<feature type="region of interest" description="Actin-binding" evidence="10">
    <location>
        <begin position="703"/>
        <end position="725"/>
    </location>
</feature>
<protein>
    <submittedName>
        <fullName evidence="14 15">Unconventional myosin-VI</fullName>
    </submittedName>
</protein>
<dbReference type="GO" id="GO:0007015">
    <property type="term" value="P:actin filament organization"/>
    <property type="evidence" value="ECO:0007669"/>
    <property type="project" value="TreeGrafter"/>
</dbReference>
<dbReference type="Gene3D" id="1.20.120.720">
    <property type="entry name" value="Myosin VI head, motor domain, U50 subdomain"/>
    <property type="match status" value="1"/>
</dbReference>
<keyword evidence="11" id="KW-0175">Coiled coil</keyword>
<comment type="similarity">
    <text evidence="10">Belongs to the TRAFAC class myosin-kinesin ATPase superfamily. Myosin family.</text>
</comment>
<dbReference type="Gene3D" id="3.40.850.10">
    <property type="entry name" value="Kinesin motor domain"/>
    <property type="match status" value="1"/>
</dbReference>
<dbReference type="GO" id="GO:0000146">
    <property type="term" value="F:microfilament motor activity"/>
    <property type="evidence" value="ECO:0007669"/>
    <property type="project" value="TreeGrafter"/>
</dbReference>
<organism evidence="15 16">
    <name type="scientific">Dermatophagoides farinae</name>
    <name type="common">American house dust mite</name>
    <dbReference type="NCBI Taxonomy" id="6954"/>
    <lineage>
        <taxon>Eukaryota</taxon>
        <taxon>Metazoa</taxon>
        <taxon>Ecdysozoa</taxon>
        <taxon>Arthropoda</taxon>
        <taxon>Chelicerata</taxon>
        <taxon>Arachnida</taxon>
        <taxon>Acari</taxon>
        <taxon>Acariformes</taxon>
        <taxon>Sarcoptiformes</taxon>
        <taxon>Astigmata</taxon>
        <taxon>Psoroptidia</taxon>
        <taxon>Analgoidea</taxon>
        <taxon>Pyroglyphidae</taxon>
        <taxon>Dermatophagoidinae</taxon>
        <taxon>Dermatophagoides</taxon>
    </lineage>
</organism>
<evidence type="ECO:0000256" key="6">
    <source>
        <dbReference type="ARBA" id="ARBA00022860"/>
    </source>
</evidence>
<feature type="compositionally biased region" description="Polar residues" evidence="12">
    <location>
        <begin position="1056"/>
        <end position="1065"/>
    </location>
</feature>
<dbReference type="PANTHER" id="PTHR13140:SF745">
    <property type="entry name" value="UNCONVENTIONAL MYOSIN-VI"/>
    <property type="match status" value="1"/>
</dbReference>
<gene>
    <name evidence="15" type="primary">MYO6</name>
    <name evidence="15" type="ORF">DERF_004459</name>
    <name evidence="14" type="ORF">HUG17_0561</name>
</gene>
<feature type="coiled-coil region" evidence="11">
    <location>
        <begin position="1074"/>
        <end position="1101"/>
    </location>
</feature>
<dbReference type="InterPro" id="IPR032412">
    <property type="entry name" value="Myosin-VI_CBD"/>
</dbReference>
<keyword evidence="9 10" id="KW-0009">Actin-binding</keyword>
<evidence type="ECO:0000256" key="1">
    <source>
        <dbReference type="ARBA" id="ARBA00004496"/>
    </source>
</evidence>
<evidence type="ECO:0000259" key="13">
    <source>
        <dbReference type="PROSITE" id="PS51456"/>
    </source>
</evidence>
<dbReference type="Gene3D" id="1.20.58.530">
    <property type="match status" value="1"/>
</dbReference>
<dbReference type="Proteomes" id="UP000790347">
    <property type="component" value="Unassembled WGS sequence"/>
</dbReference>
<dbReference type="InterPro" id="IPR049016">
    <property type="entry name" value="MYO6_lever"/>
</dbReference>
<keyword evidence="2" id="KW-0963">Cytoplasm</keyword>
<feature type="domain" description="Myosin motor" evidence="13">
    <location>
        <begin position="81"/>
        <end position="823"/>
    </location>
</feature>
<dbReference type="InterPro" id="IPR036961">
    <property type="entry name" value="Kinesin_motor_dom_sf"/>
</dbReference>
<dbReference type="SUPFAM" id="SSF52540">
    <property type="entry name" value="P-loop containing nucleoside triphosphate hydrolases"/>
    <property type="match status" value="1"/>
</dbReference>
<evidence type="ECO:0000256" key="2">
    <source>
        <dbReference type="ARBA" id="ARBA00022490"/>
    </source>
</evidence>
<evidence type="ECO:0000256" key="9">
    <source>
        <dbReference type="ARBA" id="ARBA00023203"/>
    </source>
</evidence>
<evidence type="ECO:0000256" key="4">
    <source>
        <dbReference type="ARBA" id="ARBA00022741"/>
    </source>
</evidence>
<dbReference type="Gene3D" id="3.30.70.1590">
    <property type="match status" value="1"/>
</dbReference>
<dbReference type="GO" id="GO:0005516">
    <property type="term" value="F:calmodulin binding"/>
    <property type="evidence" value="ECO:0007669"/>
    <property type="project" value="UniProtKB-KW"/>
</dbReference>
<accession>A0A922I653</accession>
<reference evidence="15" key="4">
    <citation type="journal article" date="2022" name="Res Sq">
        <title>Comparative Genomics Reveals Insights into the Divergent Evolution of Astigmatic Mites and Household Pest Adaptations.</title>
        <authorList>
            <person name="Xiong Q."/>
            <person name="Wan A.T.-Y."/>
            <person name="Liu X.-Y."/>
            <person name="Fung C.S.-H."/>
            <person name="Xiao X."/>
            <person name="Malainual N."/>
            <person name="Hou J."/>
            <person name="Wang L."/>
            <person name="Wang M."/>
            <person name="Yang K."/>
            <person name="Cui Y."/>
            <person name="Leung E."/>
            <person name="Nong W."/>
            <person name="Shin S.-K."/>
            <person name="Au S."/>
            <person name="Jeong K.Y."/>
            <person name="Chew F.T."/>
            <person name="Hui J."/>
            <person name="Leung T.F."/>
            <person name="Tungtrongchitr A."/>
            <person name="Zhong N."/>
            <person name="Liu Z."/>
            <person name="Tsui S."/>
        </authorList>
    </citation>
    <scope>NUCLEOTIDE SEQUENCE</scope>
    <source>
        <strain evidence="15">Derf</strain>
        <tissue evidence="15">Whole organism</tissue>
    </source>
</reference>
<feature type="compositionally biased region" description="Basic and acidic residues" evidence="12">
    <location>
        <begin position="996"/>
        <end position="1045"/>
    </location>
</feature>
<dbReference type="PRINTS" id="PR00193">
    <property type="entry name" value="MYOSINHEAVY"/>
</dbReference>
<dbReference type="PROSITE" id="PS51456">
    <property type="entry name" value="MYOSIN_MOTOR"/>
    <property type="match status" value="1"/>
</dbReference>
<feature type="region of interest" description="Disordered" evidence="12">
    <location>
        <begin position="996"/>
        <end position="1065"/>
    </location>
</feature>
<keyword evidence="16" id="KW-1185">Reference proteome</keyword>
<evidence type="ECO:0000313" key="16">
    <source>
        <dbReference type="Proteomes" id="UP000790347"/>
    </source>
</evidence>
<dbReference type="InterPro" id="IPR001609">
    <property type="entry name" value="Myosin_head_motor_dom-like"/>
</dbReference>
<dbReference type="EMBL" id="SDOV01000001">
    <property type="protein sequence ID" value="KAH7645023.1"/>
    <property type="molecule type" value="Genomic_DNA"/>
</dbReference>
<evidence type="ECO:0000256" key="5">
    <source>
        <dbReference type="ARBA" id="ARBA00022840"/>
    </source>
</evidence>
<dbReference type="InterPro" id="IPR027417">
    <property type="entry name" value="P-loop_NTPase"/>
</dbReference>
<keyword evidence="8 10" id="KW-0505">Motor protein</keyword>
<dbReference type="Pfam" id="PF21521">
    <property type="entry name" value="MYO6_lever"/>
    <property type="match status" value="1"/>
</dbReference>
<dbReference type="GO" id="GO:0005524">
    <property type="term" value="F:ATP binding"/>
    <property type="evidence" value="ECO:0007669"/>
    <property type="project" value="UniProtKB-UniRule"/>
</dbReference>
<feature type="binding site" evidence="10">
    <location>
        <begin position="176"/>
        <end position="183"/>
    </location>
    <ligand>
        <name>ATP</name>
        <dbReference type="ChEBI" id="CHEBI:30616"/>
    </ligand>
</feature>
<reference evidence="14" key="3">
    <citation type="journal article" date="2021" name="World Allergy Organ. J.">
        <title>Chromosome-level assembly of Dermatophagoides farinae genome and transcriptome reveals two novel allergens Der f 37 and Der f 39.</title>
        <authorList>
            <person name="Chen J."/>
            <person name="Cai Z."/>
            <person name="Fan D."/>
            <person name="Hu J."/>
            <person name="Hou Y."/>
            <person name="He Y."/>
            <person name="Zhang Z."/>
            <person name="Zhao Z."/>
            <person name="Gao P."/>
            <person name="Hu W."/>
            <person name="Sun J."/>
            <person name="Li J."/>
            <person name="Ji K."/>
        </authorList>
    </citation>
    <scope>NUCLEOTIDE SEQUENCE</scope>
    <source>
        <strain evidence="14">JKM2019</strain>
    </source>
</reference>
<dbReference type="Gene3D" id="6.10.220.10">
    <property type="match status" value="1"/>
</dbReference>
<keyword evidence="5 10" id="KW-0067">ATP-binding</keyword>
<dbReference type="GO" id="GO:0030048">
    <property type="term" value="P:actin filament-based movement"/>
    <property type="evidence" value="ECO:0007669"/>
    <property type="project" value="TreeGrafter"/>
</dbReference>
<evidence type="ECO:0000313" key="15">
    <source>
        <dbReference type="EMBL" id="KAH9520769.1"/>
    </source>
</evidence>
<evidence type="ECO:0000256" key="10">
    <source>
        <dbReference type="PROSITE-ProRule" id="PRU00782"/>
    </source>
</evidence>
<dbReference type="Pfam" id="PF16521">
    <property type="entry name" value="Myosin-VI_CBD"/>
    <property type="match status" value="1"/>
</dbReference>
<dbReference type="GO" id="GO:0030139">
    <property type="term" value="C:endocytic vesicle"/>
    <property type="evidence" value="ECO:0007669"/>
    <property type="project" value="TreeGrafter"/>
</dbReference>
<dbReference type="PANTHER" id="PTHR13140">
    <property type="entry name" value="MYOSIN"/>
    <property type="match status" value="1"/>
</dbReference>
<sequence length="1365" mass="158403">MEAQLIWAPDAQHGYVLGRVIDLKAGTNNLATIRIEYNQPIGFNGQHGASGGGGHRTNITKDETIECSIENVYPTEIDLHAEYDDNCSLMYLNEGNLLHNVRLRYFKNKIYTYVANILIALNPYHDLREQLYSSKILKSYQGKSLGKMPPHVFAIADKAYNDMKRMLHSQSIIVSGESGAGKTESTKYILRYICESFGGSQSGSAIQIEQLILEANPLLEAFGNAKTSRNNNSSRFGKFIEIYMNRKFSVAGGHISHYLLEKSRICGISSPLERNYHIFYQLCVGLPEHLWKKLCLKPPDKFGYLNKGCTRYFLTKDEDKRLNSDRKSRQHLNEGHLSDSIVNDLAEFHAMDRALHHFGVKEADKMIIYEIVAAILHLGNIQFEESPNDSHGGCRVAENNDSQMALKDAAQLLGVDLDQLQQCLQTRIMQTQKGGYKGSTYMVPLKVHEAQNARDALAKAIYSRLFDYIVSRIINRALPTNDTNDPMKLYSIGVLDIAGFEYFQNNSFEQFCINYCNEKLQNFFNERILNDEQRLYEQEGLGLKRIDYVDNHDCIDLFEAKSNGIFDLLDEESRLPKPLAQHFTEMVHQTNRSKFRLDVPRKSKLKLYRELRDDEGFIIRHFAGAVCYQTGQFIEKNNDCLHTNLAFLMLESSNEMLKNFFQADTQNQQQQQQQQHNFASTSLADKSVRLSAESVGSKFRKQLADLIGKLESTGTHFIRCIKPNLNMVAQNFDGGCILSQLKCSGMTSVLHLMQYGFPSRATYAQIYDLYSTRLPSRLSMIEPRFFCHALIKAVGLNDSDVCFGVTKVFFRPGRFAEFDLLLKNDDPKSLDQLVKKVQHWLIASRWRRAQWCTLSVIKLKNKILYRRQCIITIQKYIRMFLAIKRYRPHYECCKQLRLIEKHLINVKPLIEKIQNDHERQTYSKQLMVLNNDFSAIAVNSTIPNSVPKILDKTKVVKQINGIRTKIDELVLNLENALSEQELRLKRLQETLEQERLKQAEEEERHRQQEELRRKKAELEEQKRREMDEQQRELLLSKRHKTEAVNHHHHQQQQQQNGSSPDQPSSLIMLNDEERQRQIDYLKRLEQERRDYELALRLSQDGVVGQSQQQQQQQQSTSVVHDEIHYNPYVNVRQNDSISNNNNNKKYKLESWNYAKLRDTINTSNDIELLEACREEFHRRLKVYHQWKYRMNNSRSSTSMTTMATMANSNEKSMNNNHHHHNNNNTNNRAPVSVMNPFYSDMAAYAHEVQAYLNPTATTVSNKIQQQQRQRYFRLPFDRHCGQSKGIWYAHFDGKWIARQMEIHPEKEPILLVAGIDDLKMCELSLDETGLTGKRGAEILPEEFEAVWCRNGGQPYNRRHHHQHQK</sequence>
<evidence type="ECO:0000256" key="7">
    <source>
        <dbReference type="ARBA" id="ARBA00023123"/>
    </source>
</evidence>
<keyword evidence="3" id="KW-0597">Phosphoprotein</keyword>
<dbReference type="Proteomes" id="UP000828236">
    <property type="component" value="Unassembled WGS sequence"/>
</dbReference>
<dbReference type="CDD" id="cd21759">
    <property type="entry name" value="CBD_MYO6-like"/>
    <property type="match status" value="1"/>
</dbReference>
<evidence type="ECO:0000256" key="12">
    <source>
        <dbReference type="SAM" id="MobiDB-lite"/>
    </source>
</evidence>
<dbReference type="GO" id="GO:0005886">
    <property type="term" value="C:plasma membrane"/>
    <property type="evidence" value="ECO:0007669"/>
    <property type="project" value="TreeGrafter"/>
</dbReference>
<dbReference type="InterPro" id="IPR036114">
    <property type="entry name" value="MYSc_Myo6"/>
</dbReference>
<dbReference type="SMART" id="SM00242">
    <property type="entry name" value="MYSc"/>
    <property type="match status" value="1"/>
</dbReference>
<comment type="subcellular location">
    <subcellularLocation>
        <location evidence="1">Cytoplasm</location>
    </subcellularLocation>
</comment>
<evidence type="ECO:0000256" key="3">
    <source>
        <dbReference type="ARBA" id="ARBA00022553"/>
    </source>
</evidence>
<evidence type="ECO:0000313" key="14">
    <source>
        <dbReference type="EMBL" id="KAH7645023.1"/>
    </source>
</evidence>
<dbReference type="Pfam" id="PF00063">
    <property type="entry name" value="Myosin_head"/>
    <property type="match status" value="1"/>
</dbReference>